<feature type="region of interest" description="Disordered" evidence="1">
    <location>
        <begin position="1"/>
        <end position="31"/>
    </location>
</feature>
<dbReference type="Proteomes" id="UP000223968">
    <property type="component" value="Unassembled WGS sequence"/>
</dbReference>
<accession>A0A2B7XVA8</accession>
<protein>
    <submittedName>
        <fullName evidence="2">Uncharacterized protein</fullName>
    </submittedName>
</protein>
<comment type="caution">
    <text evidence="2">The sequence shown here is derived from an EMBL/GenBank/DDBJ whole genome shotgun (WGS) entry which is preliminary data.</text>
</comment>
<proteinExistence type="predicted"/>
<reference evidence="2 3" key="1">
    <citation type="submission" date="2017-10" db="EMBL/GenBank/DDBJ databases">
        <title>Comparative genomics in systemic dimorphic fungi from Ajellomycetaceae.</title>
        <authorList>
            <person name="Munoz J.F."/>
            <person name="Mcewen J.G."/>
            <person name="Clay O.K."/>
            <person name="Cuomo C.A."/>
        </authorList>
    </citation>
    <scope>NUCLEOTIDE SEQUENCE [LARGE SCALE GENOMIC DNA]</scope>
    <source>
        <strain evidence="2 3">UAMH5409</strain>
    </source>
</reference>
<evidence type="ECO:0000313" key="3">
    <source>
        <dbReference type="Proteomes" id="UP000223968"/>
    </source>
</evidence>
<dbReference type="EMBL" id="PDNB01000049">
    <property type="protein sequence ID" value="PGH13146.1"/>
    <property type="molecule type" value="Genomic_DNA"/>
</dbReference>
<evidence type="ECO:0000256" key="1">
    <source>
        <dbReference type="SAM" id="MobiDB-lite"/>
    </source>
</evidence>
<gene>
    <name evidence="2" type="ORF">AJ79_03853</name>
</gene>
<dbReference type="OrthoDB" id="4188447at2759"/>
<dbReference type="AlphaFoldDB" id="A0A2B7XVA8"/>
<sequence length="232" mass="25171">MDRPTYQNGVPPLHTATRPPQRNPTVTGPQSRCGCTCRCNPDADVRAQFNLGSIDPISNSDVLTDGSTISSNSDDVIEQYDSYSFYPLPLLEEQEEVEESFILVVPYRRDGQPSLSAFLDGDQINPWIAGPPFPPYESYDDADADIGYDDIAGSMSAGMNSSKILDPYESVANGGSGSWMGSMSMTCSSLSSSRMTWSGWSGSASIYLKHAGSHLNEMTRDHGDAYPDAIDI</sequence>
<evidence type="ECO:0000313" key="2">
    <source>
        <dbReference type="EMBL" id="PGH13146.1"/>
    </source>
</evidence>
<organism evidence="2 3">
    <name type="scientific">Helicocarpus griseus UAMH5409</name>
    <dbReference type="NCBI Taxonomy" id="1447875"/>
    <lineage>
        <taxon>Eukaryota</taxon>
        <taxon>Fungi</taxon>
        <taxon>Dikarya</taxon>
        <taxon>Ascomycota</taxon>
        <taxon>Pezizomycotina</taxon>
        <taxon>Eurotiomycetes</taxon>
        <taxon>Eurotiomycetidae</taxon>
        <taxon>Onygenales</taxon>
        <taxon>Ajellomycetaceae</taxon>
        <taxon>Helicocarpus</taxon>
    </lineage>
</organism>
<name>A0A2B7XVA8_9EURO</name>
<keyword evidence="3" id="KW-1185">Reference proteome</keyword>
<feature type="compositionally biased region" description="Polar residues" evidence="1">
    <location>
        <begin position="18"/>
        <end position="30"/>
    </location>
</feature>